<comment type="caution">
    <text evidence="1">The sequence shown here is derived from an EMBL/GenBank/DDBJ whole genome shotgun (WGS) entry which is preliminary data.</text>
</comment>
<protein>
    <submittedName>
        <fullName evidence="1">Uncharacterized protein</fullName>
    </submittedName>
</protein>
<dbReference type="EMBL" id="BARU01009841">
    <property type="protein sequence ID" value="GAH42309.1"/>
    <property type="molecule type" value="Genomic_DNA"/>
</dbReference>
<reference evidence="1" key="1">
    <citation type="journal article" date="2014" name="Front. Microbiol.">
        <title>High frequency of phylogenetically diverse reductive dehalogenase-homologous genes in deep subseafloor sedimentary metagenomes.</title>
        <authorList>
            <person name="Kawai M."/>
            <person name="Futagami T."/>
            <person name="Toyoda A."/>
            <person name="Takaki Y."/>
            <person name="Nishi S."/>
            <person name="Hori S."/>
            <person name="Arai W."/>
            <person name="Tsubouchi T."/>
            <person name="Morono Y."/>
            <person name="Uchiyama I."/>
            <person name="Ito T."/>
            <person name="Fujiyama A."/>
            <person name="Inagaki F."/>
            <person name="Takami H."/>
        </authorList>
    </citation>
    <scope>NUCLEOTIDE SEQUENCE</scope>
    <source>
        <strain evidence="1">Expedition CK06-06</strain>
    </source>
</reference>
<evidence type="ECO:0000313" key="1">
    <source>
        <dbReference type="EMBL" id="GAH42309.1"/>
    </source>
</evidence>
<accession>X1GL06</accession>
<dbReference type="AlphaFoldDB" id="X1GL06"/>
<name>X1GL06_9ZZZZ</name>
<feature type="non-terminal residue" evidence="1">
    <location>
        <position position="86"/>
    </location>
</feature>
<gene>
    <name evidence="1" type="ORF">S03H2_18924</name>
</gene>
<proteinExistence type="predicted"/>
<sequence>MARGKIHTINLAVYPQVLTVAPGDTIRVVTEFDYVGPAQKDATVICAIFHPTFFDRHDEIVRREKAVPIPNSPLPGNHFTVTIDLP</sequence>
<organism evidence="1">
    <name type="scientific">marine sediment metagenome</name>
    <dbReference type="NCBI Taxonomy" id="412755"/>
    <lineage>
        <taxon>unclassified sequences</taxon>
        <taxon>metagenomes</taxon>
        <taxon>ecological metagenomes</taxon>
    </lineage>
</organism>